<evidence type="ECO:0000313" key="2">
    <source>
        <dbReference type="EMBL" id="CAK9162290.1"/>
    </source>
</evidence>
<dbReference type="PANTHER" id="PTHR12585">
    <property type="entry name" value="SCC1 / RAD21 FAMILY MEMBER"/>
    <property type="match status" value="1"/>
</dbReference>
<keyword evidence="3" id="KW-1185">Reference proteome</keyword>
<accession>A0ABC8SYW9</accession>
<feature type="compositionally biased region" description="Polar residues" evidence="1">
    <location>
        <begin position="101"/>
        <end position="111"/>
    </location>
</feature>
<evidence type="ECO:0000313" key="3">
    <source>
        <dbReference type="Proteomes" id="UP001642360"/>
    </source>
</evidence>
<protein>
    <submittedName>
        <fullName evidence="2">Uncharacterized protein</fullName>
    </submittedName>
</protein>
<evidence type="ECO:0000256" key="1">
    <source>
        <dbReference type="SAM" id="MobiDB-lite"/>
    </source>
</evidence>
<gene>
    <name evidence="2" type="ORF">ILEXP_LOCUS31153</name>
</gene>
<sequence length="451" mass="49574">MVLTKFHLFLESTIRQQLTNTEDIRRIRKKAPCTRLEISMIQKQFLEDEMFSKSILTGEYGVSMEFASLHSQAHDLSETRVSQNDVNTASFEAPSDLKLISQNDENGTNLEAPNAHDESEMDGSMESLPVRGNGEARPLGTTLRTENQQWEDHVVSSEPYHTQMQMKPTDAEKPRSSQEELLGEAEIEIDGRSISVADAVNPVVAFGVESSCPIDLVSGDICNSSADLLPLASMDKTGEADASAQIDELSVSTDQKLDMLDNSNWEGVDGSEAADRKEDDIAGAEIRTQVGASVEVGMDIQNDCSVCMDGADPLTTFSVEIASIAHVVPVYQAMEEIRREEQVAINENKILDAEVDYNAKNSASNGFYGEELTMDSSYVAKVNVDVRSVSLDGGGNSGRQDSYPLSIMDMKTYVPDLDHCDVSCFLVFCTVYLSLPDFLDKTTKCYIFLDA</sequence>
<comment type="caution">
    <text evidence="2">The sequence shown here is derived from an EMBL/GenBank/DDBJ whole genome shotgun (WGS) entry which is preliminary data.</text>
</comment>
<dbReference type="AlphaFoldDB" id="A0ABC8SYW9"/>
<proteinExistence type="predicted"/>
<dbReference type="PANTHER" id="PTHR12585:SF69">
    <property type="entry name" value="FI11703P"/>
    <property type="match status" value="1"/>
</dbReference>
<name>A0ABC8SYW9_9AQUA</name>
<dbReference type="InterPro" id="IPR039781">
    <property type="entry name" value="Rad21/Rec8-like"/>
</dbReference>
<feature type="region of interest" description="Disordered" evidence="1">
    <location>
        <begin position="101"/>
        <end position="178"/>
    </location>
</feature>
<dbReference type="EMBL" id="CAUOFW020003835">
    <property type="protein sequence ID" value="CAK9162290.1"/>
    <property type="molecule type" value="Genomic_DNA"/>
</dbReference>
<dbReference type="CDD" id="cd21793">
    <property type="entry name" value="Rad21_Rec8_M_AtSYN1-like"/>
    <property type="match status" value="1"/>
</dbReference>
<feature type="compositionally biased region" description="Basic and acidic residues" evidence="1">
    <location>
        <begin position="169"/>
        <end position="178"/>
    </location>
</feature>
<dbReference type="Proteomes" id="UP001642360">
    <property type="component" value="Unassembled WGS sequence"/>
</dbReference>
<reference evidence="2 3" key="1">
    <citation type="submission" date="2024-02" db="EMBL/GenBank/DDBJ databases">
        <authorList>
            <person name="Vignale AGUSTIN F."/>
            <person name="Sosa J E."/>
            <person name="Modenutti C."/>
        </authorList>
    </citation>
    <scope>NUCLEOTIDE SEQUENCE [LARGE SCALE GENOMIC DNA]</scope>
</reference>
<organism evidence="2 3">
    <name type="scientific">Ilex paraguariensis</name>
    <name type="common">yerba mate</name>
    <dbReference type="NCBI Taxonomy" id="185542"/>
    <lineage>
        <taxon>Eukaryota</taxon>
        <taxon>Viridiplantae</taxon>
        <taxon>Streptophyta</taxon>
        <taxon>Embryophyta</taxon>
        <taxon>Tracheophyta</taxon>
        <taxon>Spermatophyta</taxon>
        <taxon>Magnoliopsida</taxon>
        <taxon>eudicotyledons</taxon>
        <taxon>Gunneridae</taxon>
        <taxon>Pentapetalae</taxon>
        <taxon>asterids</taxon>
        <taxon>campanulids</taxon>
        <taxon>Aquifoliales</taxon>
        <taxon>Aquifoliaceae</taxon>
        <taxon>Ilex</taxon>
    </lineage>
</organism>